<evidence type="ECO:0000313" key="4">
    <source>
        <dbReference type="Proteomes" id="UP001589608"/>
    </source>
</evidence>
<sequence length="218" mass="24303">MHPALVAASEYGELFLTIVERTGVGLVLLNPQLRIQQTNAAFLEHCGQPRFDLHGFDFPELLHPSVRQYMRRQFDRLLTGRSNRFVEHLAALWATRTAFTGALTGMAVPSEAGPLKTIVVLVSPDKAEDDERRVLISPNKILSEINAKILEGVATGVPTVQLAARLYLSRQGIEYHVSNMLRQFKVPNRAALVSKAYSMGLFGVGSWPPKVLPEYVRR</sequence>
<reference evidence="3 4" key="1">
    <citation type="submission" date="2024-09" db="EMBL/GenBank/DDBJ databases">
        <authorList>
            <person name="Sun Q."/>
            <person name="Mori K."/>
        </authorList>
    </citation>
    <scope>NUCLEOTIDE SEQUENCE [LARGE SCALE GENOMIC DNA]</scope>
    <source>
        <strain evidence="3 4">JCM 3307</strain>
    </source>
</reference>
<dbReference type="InterPro" id="IPR013656">
    <property type="entry name" value="PAS_4"/>
</dbReference>
<feature type="domain" description="HTH luxR-type" evidence="2">
    <location>
        <begin position="139"/>
        <end position="196"/>
    </location>
</feature>
<dbReference type="Gene3D" id="1.10.10.10">
    <property type="entry name" value="Winged helix-like DNA-binding domain superfamily/Winged helix DNA-binding domain"/>
    <property type="match status" value="1"/>
</dbReference>
<feature type="domain" description="PAS" evidence="1">
    <location>
        <begin position="13"/>
        <end position="79"/>
    </location>
</feature>
<proteinExistence type="predicted"/>
<gene>
    <name evidence="3" type="ORF">ACFFTR_39630</name>
</gene>
<dbReference type="Proteomes" id="UP001589608">
    <property type="component" value="Unassembled WGS sequence"/>
</dbReference>
<dbReference type="SMART" id="SM00091">
    <property type="entry name" value="PAS"/>
    <property type="match status" value="1"/>
</dbReference>
<dbReference type="SMART" id="SM00421">
    <property type="entry name" value="HTH_LUXR"/>
    <property type="match status" value="1"/>
</dbReference>
<accession>A0ABV5MK36</accession>
<evidence type="ECO:0000259" key="1">
    <source>
        <dbReference type="SMART" id="SM00091"/>
    </source>
</evidence>
<dbReference type="NCBIfam" id="TIGR00229">
    <property type="entry name" value="sensory_box"/>
    <property type="match status" value="1"/>
</dbReference>
<dbReference type="RefSeq" id="WP_223092885.1">
    <property type="nucleotide sequence ID" value="NZ_CP061913.1"/>
</dbReference>
<organism evidence="3 4">
    <name type="scientific">Dactylosporangium vinaceum</name>
    <dbReference type="NCBI Taxonomy" id="53362"/>
    <lineage>
        <taxon>Bacteria</taxon>
        <taxon>Bacillati</taxon>
        <taxon>Actinomycetota</taxon>
        <taxon>Actinomycetes</taxon>
        <taxon>Micromonosporales</taxon>
        <taxon>Micromonosporaceae</taxon>
        <taxon>Dactylosporangium</taxon>
    </lineage>
</organism>
<evidence type="ECO:0000313" key="3">
    <source>
        <dbReference type="EMBL" id="MFB9449225.1"/>
    </source>
</evidence>
<dbReference type="InterPro" id="IPR000792">
    <property type="entry name" value="Tscrpt_reg_LuxR_C"/>
</dbReference>
<dbReference type="InterPro" id="IPR016032">
    <property type="entry name" value="Sig_transdc_resp-reg_C-effctor"/>
</dbReference>
<dbReference type="EMBL" id="JBHMCA010000064">
    <property type="protein sequence ID" value="MFB9449225.1"/>
    <property type="molecule type" value="Genomic_DNA"/>
</dbReference>
<dbReference type="Pfam" id="PF08448">
    <property type="entry name" value="PAS_4"/>
    <property type="match status" value="1"/>
</dbReference>
<dbReference type="SUPFAM" id="SSF46894">
    <property type="entry name" value="C-terminal effector domain of the bipartite response regulators"/>
    <property type="match status" value="1"/>
</dbReference>
<dbReference type="SUPFAM" id="SSF55785">
    <property type="entry name" value="PYP-like sensor domain (PAS domain)"/>
    <property type="match status" value="1"/>
</dbReference>
<dbReference type="Gene3D" id="3.30.450.20">
    <property type="entry name" value="PAS domain"/>
    <property type="match status" value="1"/>
</dbReference>
<dbReference type="CDD" id="cd00130">
    <property type="entry name" value="PAS"/>
    <property type="match status" value="1"/>
</dbReference>
<dbReference type="Pfam" id="PF00196">
    <property type="entry name" value="GerE"/>
    <property type="match status" value="1"/>
</dbReference>
<comment type="caution">
    <text evidence="3">The sequence shown here is derived from an EMBL/GenBank/DDBJ whole genome shotgun (WGS) entry which is preliminary data.</text>
</comment>
<dbReference type="InterPro" id="IPR035965">
    <property type="entry name" value="PAS-like_dom_sf"/>
</dbReference>
<dbReference type="InterPro" id="IPR036388">
    <property type="entry name" value="WH-like_DNA-bd_sf"/>
</dbReference>
<name>A0ABV5MK36_9ACTN</name>
<dbReference type="InterPro" id="IPR000014">
    <property type="entry name" value="PAS"/>
</dbReference>
<protein>
    <submittedName>
        <fullName evidence="3">LuxR C-terminal-related transcriptional regulator</fullName>
    </submittedName>
</protein>
<evidence type="ECO:0000259" key="2">
    <source>
        <dbReference type="SMART" id="SM00421"/>
    </source>
</evidence>
<keyword evidence="4" id="KW-1185">Reference proteome</keyword>